<feature type="non-terminal residue" evidence="1">
    <location>
        <position position="1"/>
    </location>
</feature>
<feature type="non-terminal residue" evidence="1">
    <location>
        <position position="129"/>
    </location>
</feature>
<dbReference type="EMBL" id="MU277409">
    <property type="protein sequence ID" value="KAI0054498.1"/>
    <property type="molecule type" value="Genomic_DNA"/>
</dbReference>
<dbReference type="Proteomes" id="UP000814140">
    <property type="component" value="Unassembled WGS sequence"/>
</dbReference>
<sequence>VRSSLSNDLLGNLPCFVGMKVMVIENLAMAYGIVNGAEGIVTHIDMEITPDGSKIAKCVYIRIPDCGMELPGLPKDVVPVYPIRKTFTYKSPTGLKCNFSRSQIPIVPGYSYTDYKSQGRSLKRAIVDI</sequence>
<proteinExistence type="predicted"/>
<evidence type="ECO:0000313" key="1">
    <source>
        <dbReference type="EMBL" id="KAI0054498.1"/>
    </source>
</evidence>
<gene>
    <name evidence="1" type="ORF">BV25DRAFT_1761897</name>
</gene>
<evidence type="ECO:0000313" key="2">
    <source>
        <dbReference type="Proteomes" id="UP000814140"/>
    </source>
</evidence>
<accession>A0ACB8SE43</accession>
<comment type="caution">
    <text evidence="1">The sequence shown here is derived from an EMBL/GenBank/DDBJ whole genome shotgun (WGS) entry which is preliminary data.</text>
</comment>
<name>A0ACB8SE43_9AGAM</name>
<keyword evidence="2" id="KW-1185">Reference proteome</keyword>
<reference evidence="1" key="1">
    <citation type="submission" date="2021-03" db="EMBL/GenBank/DDBJ databases">
        <authorList>
            <consortium name="DOE Joint Genome Institute"/>
            <person name="Ahrendt S."/>
            <person name="Looney B.P."/>
            <person name="Miyauchi S."/>
            <person name="Morin E."/>
            <person name="Drula E."/>
            <person name="Courty P.E."/>
            <person name="Chicoki N."/>
            <person name="Fauchery L."/>
            <person name="Kohler A."/>
            <person name="Kuo A."/>
            <person name="Labutti K."/>
            <person name="Pangilinan J."/>
            <person name="Lipzen A."/>
            <person name="Riley R."/>
            <person name="Andreopoulos W."/>
            <person name="He G."/>
            <person name="Johnson J."/>
            <person name="Barry K.W."/>
            <person name="Grigoriev I.V."/>
            <person name="Nagy L."/>
            <person name="Hibbett D."/>
            <person name="Henrissat B."/>
            <person name="Matheny P.B."/>
            <person name="Labbe J."/>
            <person name="Martin F."/>
        </authorList>
    </citation>
    <scope>NUCLEOTIDE SEQUENCE</scope>
    <source>
        <strain evidence="1">HHB10654</strain>
    </source>
</reference>
<protein>
    <submittedName>
        <fullName evidence="1">Uncharacterized protein</fullName>
    </submittedName>
</protein>
<reference evidence="1" key="2">
    <citation type="journal article" date="2022" name="New Phytol.">
        <title>Evolutionary transition to the ectomycorrhizal habit in the genomes of a hyperdiverse lineage of mushroom-forming fungi.</title>
        <authorList>
            <person name="Looney B."/>
            <person name="Miyauchi S."/>
            <person name="Morin E."/>
            <person name="Drula E."/>
            <person name="Courty P.E."/>
            <person name="Kohler A."/>
            <person name="Kuo A."/>
            <person name="LaButti K."/>
            <person name="Pangilinan J."/>
            <person name="Lipzen A."/>
            <person name="Riley R."/>
            <person name="Andreopoulos W."/>
            <person name="He G."/>
            <person name="Johnson J."/>
            <person name="Nolan M."/>
            <person name="Tritt A."/>
            <person name="Barry K.W."/>
            <person name="Grigoriev I.V."/>
            <person name="Nagy L.G."/>
            <person name="Hibbett D."/>
            <person name="Henrissat B."/>
            <person name="Matheny P.B."/>
            <person name="Labbe J."/>
            <person name="Martin F.M."/>
        </authorList>
    </citation>
    <scope>NUCLEOTIDE SEQUENCE</scope>
    <source>
        <strain evidence="1">HHB10654</strain>
    </source>
</reference>
<organism evidence="1 2">
    <name type="scientific">Artomyces pyxidatus</name>
    <dbReference type="NCBI Taxonomy" id="48021"/>
    <lineage>
        <taxon>Eukaryota</taxon>
        <taxon>Fungi</taxon>
        <taxon>Dikarya</taxon>
        <taxon>Basidiomycota</taxon>
        <taxon>Agaricomycotina</taxon>
        <taxon>Agaricomycetes</taxon>
        <taxon>Russulales</taxon>
        <taxon>Auriscalpiaceae</taxon>
        <taxon>Artomyces</taxon>
    </lineage>
</organism>